<dbReference type="InterPro" id="IPR029058">
    <property type="entry name" value="AB_hydrolase_fold"/>
</dbReference>
<feature type="chain" id="PRO_5032362021" description="Esterase" evidence="1">
    <location>
        <begin position="20"/>
        <end position="381"/>
    </location>
</feature>
<dbReference type="EMBL" id="JAATJJ010000001">
    <property type="protein sequence ID" value="NJB71220.1"/>
    <property type="molecule type" value="Genomic_DNA"/>
</dbReference>
<dbReference type="AlphaFoldDB" id="A0A846QWA8"/>
<evidence type="ECO:0000256" key="1">
    <source>
        <dbReference type="SAM" id="SignalP"/>
    </source>
</evidence>
<name>A0A846QWA8_9FLAO</name>
<evidence type="ECO:0008006" key="4">
    <source>
        <dbReference type="Google" id="ProtNLM"/>
    </source>
</evidence>
<keyword evidence="1" id="KW-0732">Signal</keyword>
<dbReference type="Proteomes" id="UP000590442">
    <property type="component" value="Unassembled WGS sequence"/>
</dbReference>
<comment type="caution">
    <text evidence="2">The sequence shown here is derived from an EMBL/GenBank/DDBJ whole genome shotgun (WGS) entry which is preliminary data.</text>
</comment>
<organism evidence="2 3">
    <name type="scientific">Saonia flava</name>
    <dbReference type="NCBI Taxonomy" id="523696"/>
    <lineage>
        <taxon>Bacteria</taxon>
        <taxon>Pseudomonadati</taxon>
        <taxon>Bacteroidota</taxon>
        <taxon>Flavobacteriia</taxon>
        <taxon>Flavobacteriales</taxon>
        <taxon>Flavobacteriaceae</taxon>
        <taxon>Saonia</taxon>
    </lineage>
</organism>
<dbReference type="SUPFAM" id="SSF53474">
    <property type="entry name" value="alpha/beta-Hydrolases"/>
    <property type="match status" value="1"/>
</dbReference>
<dbReference type="Gene3D" id="3.40.50.1820">
    <property type="entry name" value="alpha/beta hydrolase"/>
    <property type="match status" value="1"/>
</dbReference>
<dbReference type="Gene3D" id="1.25.40.10">
    <property type="entry name" value="Tetratricopeptide repeat domain"/>
    <property type="match status" value="1"/>
</dbReference>
<dbReference type="InterPro" id="IPR000801">
    <property type="entry name" value="Esterase-like"/>
</dbReference>
<proteinExistence type="predicted"/>
<reference evidence="2 3" key="1">
    <citation type="submission" date="2020-03" db="EMBL/GenBank/DDBJ databases">
        <title>Genomic Encyclopedia of Type Strains, Phase IV (KMG-IV): sequencing the most valuable type-strain genomes for metagenomic binning, comparative biology and taxonomic classification.</title>
        <authorList>
            <person name="Goeker M."/>
        </authorList>
    </citation>
    <scope>NUCLEOTIDE SEQUENCE [LARGE SCALE GENOMIC DNA]</scope>
    <source>
        <strain evidence="2 3">DSM 29762</strain>
    </source>
</reference>
<sequence length="381" mass="44452">MKRPILIAIFLLACIGLTAQVTQEIFESFKLQERRDVKYYFPEDYSEEKKYPIIVVLDAEYLFDNVVSNAKFYSTFHRMPQAIIVGVNQSKNDLRWEDCAYDEINGLPTEKGKNFYEFLGMELIPYLETSYSTAPFKMFVGYDITANFGNFFLFKEASLFNAYVSISPTMAPEMETRVPTRLAAMDQQIFYQLIVEGEKNNDKPQILAMDKALKEIDKESLHYFFEEYEDADDISIATYGIGKAFDNIFKMFRQISPKEYKEKILTSEEPVFNYLETKYTVIEDLFGFKKDYELNDVIAIYAAVRKKSDFESLKSLSDLCKKEFPDTMLGFYFEGEYYEEIGEPKKALKTFEKAFGMEEIDFLTKDMALEKMDALKADFGY</sequence>
<evidence type="ECO:0000313" key="2">
    <source>
        <dbReference type="EMBL" id="NJB71220.1"/>
    </source>
</evidence>
<protein>
    <recommendedName>
        <fullName evidence="4">Esterase</fullName>
    </recommendedName>
</protein>
<feature type="signal peptide" evidence="1">
    <location>
        <begin position="1"/>
        <end position="19"/>
    </location>
</feature>
<accession>A0A846QWA8</accession>
<dbReference type="InterPro" id="IPR011990">
    <property type="entry name" value="TPR-like_helical_dom_sf"/>
</dbReference>
<dbReference type="RefSeq" id="WP_167962784.1">
    <property type="nucleotide sequence ID" value="NZ_JAATJJ010000001.1"/>
</dbReference>
<gene>
    <name evidence="2" type="ORF">GGR42_001682</name>
</gene>
<dbReference type="Pfam" id="PF00756">
    <property type="entry name" value="Esterase"/>
    <property type="match status" value="1"/>
</dbReference>
<evidence type="ECO:0000313" key="3">
    <source>
        <dbReference type="Proteomes" id="UP000590442"/>
    </source>
</evidence>
<keyword evidence="3" id="KW-1185">Reference proteome</keyword>